<organism evidence="2 3">
    <name type="scientific">Bacillus thermotolerans</name>
    <name type="common">Quasibacillus thermotolerans</name>
    <dbReference type="NCBI Taxonomy" id="1221996"/>
    <lineage>
        <taxon>Bacteria</taxon>
        <taxon>Bacillati</taxon>
        <taxon>Bacillota</taxon>
        <taxon>Bacilli</taxon>
        <taxon>Bacillales</taxon>
        <taxon>Bacillaceae</taxon>
        <taxon>Bacillus</taxon>
    </lineage>
</organism>
<proteinExistence type="predicted"/>
<dbReference type="STRING" id="1221996.QY95_03811"/>
<sequence length="240" mass="28099">MYAFYSRKEIEENRKSYKMMYDTSHHLVKIDHLVDWIFVAQKLSAYYPSQIGRPSKDPVVLVKILMIQYLEGFRSVRFTCKQVQQNATYRWFLGIFTDEKVPDHSTISKFLSQRLKYEAFWEELFHHCLLSIDRDGLITNETWAADETELKANANKLIRVTVTEEKTVEEKAEDLAMINAHRIRHGKKPLPLGLKSFRTAKFILSGIEVMHMIKKGQLALRDKSVQNQVKFIHQLFGMAA</sequence>
<dbReference type="AlphaFoldDB" id="A0A0F5HMT8"/>
<feature type="domain" description="Transposase InsH N-terminal" evidence="1">
    <location>
        <begin position="22"/>
        <end position="112"/>
    </location>
</feature>
<reference evidence="2" key="1">
    <citation type="submission" date="2015-02" db="EMBL/GenBank/DDBJ databases">
        <title>Genome Assembly of Bacillaceae bacterium MTCC 8252.</title>
        <authorList>
            <person name="Verma A."/>
            <person name="Khatri I."/>
            <person name="Mual P."/>
            <person name="Subramanian S."/>
            <person name="Krishnamurthi S."/>
        </authorList>
    </citation>
    <scope>NUCLEOTIDE SEQUENCE [LARGE SCALE GENOMIC DNA]</scope>
    <source>
        <strain evidence="2">MTCC 8252</strain>
    </source>
</reference>
<accession>A0A0F5HMT8</accession>
<keyword evidence="3" id="KW-1185">Reference proteome</keyword>
<dbReference type="InterPro" id="IPR008490">
    <property type="entry name" value="Transposase_InsH_N"/>
</dbReference>
<dbReference type="Proteomes" id="UP000031563">
    <property type="component" value="Unassembled WGS sequence"/>
</dbReference>
<evidence type="ECO:0000259" key="1">
    <source>
        <dbReference type="Pfam" id="PF05598"/>
    </source>
</evidence>
<evidence type="ECO:0000313" key="3">
    <source>
        <dbReference type="Proteomes" id="UP000031563"/>
    </source>
</evidence>
<gene>
    <name evidence="2" type="ORF">QY95_03811</name>
</gene>
<evidence type="ECO:0000313" key="2">
    <source>
        <dbReference type="EMBL" id="KKB34699.1"/>
    </source>
</evidence>
<name>A0A0F5HMT8_BACTR</name>
<dbReference type="EMBL" id="JWIR02000080">
    <property type="protein sequence ID" value="KKB34699.1"/>
    <property type="molecule type" value="Genomic_DNA"/>
</dbReference>
<dbReference type="Pfam" id="PF05598">
    <property type="entry name" value="DUF772"/>
    <property type="match status" value="1"/>
</dbReference>
<comment type="caution">
    <text evidence="2">The sequence shown here is derived from an EMBL/GenBank/DDBJ whole genome shotgun (WGS) entry which is preliminary data.</text>
</comment>
<protein>
    <submittedName>
        <fullName evidence="2">Mobile element protein</fullName>
    </submittedName>
</protein>
<dbReference type="PANTHER" id="PTHR35604">
    <property type="entry name" value="TRANSPOSASE INSH FOR INSERTION SEQUENCE ELEMENT IS5A-RELATED"/>
    <property type="match status" value="1"/>
</dbReference>
<dbReference type="OrthoDB" id="9774608at2"/>
<dbReference type="PANTHER" id="PTHR35604:SF2">
    <property type="entry name" value="TRANSPOSASE INSH FOR INSERTION SEQUENCE ELEMENT IS5A-RELATED"/>
    <property type="match status" value="1"/>
</dbReference>